<organism evidence="2 3">
    <name type="scientific">Coraliomargarita algicola</name>
    <dbReference type="NCBI Taxonomy" id="3092156"/>
    <lineage>
        <taxon>Bacteria</taxon>
        <taxon>Pseudomonadati</taxon>
        <taxon>Verrucomicrobiota</taxon>
        <taxon>Opitutia</taxon>
        <taxon>Puniceicoccales</taxon>
        <taxon>Coraliomargaritaceae</taxon>
        <taxon>Coraliomargarita</taxon>
    </lineage>
</organism>
<evidence type="ECO:0000256" key="1">
    <source>
        <dbReference type="SAM" id="Phobius"/>
    </source>
</evidence>
<dbReference type="Proteomes" id="UP001324993">
    <property type="component" value="Chromosome"/>
</dbReference>
<feature type="transmembrane region" description="Helical" evidence="1">
    <location>
        <begin position="133"/>
        <end position="154"/>
    </location>
</feature>
<sequence length="270" mass="30045">MNPLDIFLDTFKGGVTLKKVIAFSLLLLVIFVAALAFEHLTGTWELRRLEKTTIILTELNKLGDPEVLPIHLRPIYNELTEALVTQVQEVQRPAVEKEAWQTHWLSKFAAGGSIWFLVAIAFVAFFPKKEQGIFYAFVGLVMIGAFFGGINALIPTLYHPLVNLTLVPLLMFGATAGVPMSISALAAFRKVRETSIKKAILNNLRQLASAADQYFLEHGVTKVEASKLIGQNAYIKELKSVSDELYPEWIEQGRDIIADLPGEESISIDF</sequence>
<name>A0ABZ0RYM0_9BACT</name>
<dbReference type="EMBL" id="CP138858">
    <property type="protein sequence ID" value="WPJ98089.1"/>
    <property type="molecule type" value="Genomic_DNA"/>
</dbReference>
<gene>
    <name evidence="2" type="ORF">SH580_10295</name>
</gene>
<keyword evidence="1" id="KW-0812">Transmembrane</keyword>
<keyword evidence="1" id="KW-1133">Transmembrane helix</keyword>
<evidence type="ECO:0000313" key="2">
    <source>
        <dbReference type="EMBL" id="WPJ98089.1"/>
    </source>
</evidence>
<feature type="transmembrane region" description="Helical" evidence="1">
    <location>
        <begin position="166"/>
        <end position="188"/>
    </location>
</feature>
<keyword evidence="1" id="KW-0472">Membrane</keyword>
<feature type="transmembrane region" description="Helical" evidence="1">
    <location>
        <begin position="20"/>
        <end position="37"/>
    </location>
</feature>
<protein>
    <recommendedName>
        <fullName evidence="4">MotA/TolQ/ExbB proton channel domain-containing protein</fullName>
    </recommendedName>
</protein>
<evidence type="ECO:0000313" key="3">
    <source>
        <dbReference type="Proteomes" id="UP001324993"/>
    </source>
</evidence>
<feature type="transmembrane region" description="Helical" evidence="1">
    <location>
        <begin position="108"/>
        <end position="126"/>
    </location>
</feature>
<reference evidence="2 3" key="1">
    <citation type="submission" date="2023-11" db="EMBL/GenBank/DDBJ databases">
        <title>Coraliomargarita sp. nov., isolated from marine algae.</title>
        <authorList>
            <person name="Lee J.K."/>
            <person name="Baek J.H."/>
            <person name="Kim J.M."/>
            <person name="Choi D.G."/>
            <person name="Jeon C.O."/>
        </authorList>
    </citation>
    <scope>NUCLEOTIDE SEQUENCE [LARGE SCALE GENOMIC DNA]</scope>
    <source>
        <strain evidence="2 3">J2-16</strain>
    </source>
</reference>
<accession>A0ABZ0RYM0</accession>
<keyword evidence="3" id="KW-1185">Reference proteome</keyword>
<proteinExistence type="predicted"/>
<evidence type="ECO:0008006" key="4">
    <source>
        <dbReference type="Google" id="ProtNLM"/>
    </source>
</evidence>
<dbReference type="RefSeq" id="WP_319834894.1">
    <property type="nucleotide sequence ID" value="NZ_CP138858.1"/>
</dbReference>